<dbReference type="GO" id="GO:0005524">
    <property type="term" value="F:ATP binding"/>
    <property type="evidence" value="ECO:0007669"/>
    <property type="project" value="UniProtKB-UniRule"/>
</dbReference>
<reference evidence="14" key="2">
    <citation type="submission" date="2021-01" db="UniProtKB">
        <authorList>
            <consortium name="EnsemblMetazoa"/>
        </authorList>
    </citation>
    <scope>IDENTIFICATION</scope>
</reference>
<evidence type="ECO:0000256" key="6">
    <source>
        <dbReference type="ARBA" id="ARBA00022777"/>
    </source>
</evidence>
<dbReference type="SMART" id="SM00220">
    <property type="entry name" value="S_TKc"/>
    <property type="match status" value="1"/>
</dbReference>
<keyword evidence="5 10" id="KW-0547">Nucleotide-binding</keyword>
<feature type="compositionally biased region" description="Basic and acidic residues" evidence="11">
    <location>
        <begin position="743"/>
        <end position="755"/>
    </location>
</feature>
<dbReference type="GO" id="GO:0034504">
    <property type="term" value="P:protein localization to nucleus"/>
    <property type="evidence" value="ECO:0000318"/>
    <property type="project" value="GO_Central"/>
</dbReference>
<feature type="compositionally biased region" description="Basic and acidic residues" evidence="11">
    <location>
        <begin position="558"/>
        <end position="732"/>
    </location>
</feature>
<reference evidence="15" key="1">
    <citation type="submission" date="2015-02" db="EMBL/GenBank/DDBJ databases">
        <title>Genome sequencing for Strongylocentrotus purpuratus.</title>
        <authorList>
            <person name="Murali S."/>
            <person name="Liu Y."/>
            <person name="Vee V."/>
            <person name="English A."/>
            <person name="Wang M."/>
            <person name="Skinner E."/>
            <person name="Han Y."/>
            <person name="Muzny D.M."/>
            <person name="Worley K.C."/>
            <person name="Gibbs R.A."/>
        </authorList>
    </citation>
    <scope>NUCLEOTIDE SEQUENCE</scope>
</reference>
<dbReference type="PROSITE" id="PS50309">
    <property type="entry name" value="DC"/>
    <property type="match status" value="2"/>
</dbReference>
<feature type="domain" description="Doublecortin" evidence="13">
    <location>
        <begin position="282"/>
        <end position="358"/>
    </location>
</feature>
<dbReference type="InterPro" id="IPR003533">
    <property type="entry name" value="Doublecortin_dom"/>
</dbReference>
<dbReference type="SMART" id="SM00537">
    <property type="entry name" value="DCX"/>
    <property type="match status" value="2"/>
</dbReference>
<dbReference type="InterPro" id="IPR036572">
    <property type="entry name" value="Doublecortin_dom_sf"/>
</dbReference>
<dbReference type="PROSITE" id="PS50011">
    <property type="entry name" value="PROTEIN_KINASE_DOM"/>
    <property type="match status" value="1"/>
</dbReference>
<dbReference type="InterPro" id="IPR017441">
    <property type="entry name" value="Protein_kinase_ATP_BS"/>
</dbReference>
<evidence type="ECO:0000256" key="7">
    <source>
        <dbReference type="ARBA" id="ARBA00022840"/>
    </source>
</evidence>
<feature type="compositionally biased region" description="Polar residues" evidence="11">
    <location>
        <begin position="51"/>
        <end position="63"/>
    </location>
</feature>
<dbReference type="SUPFAM" id="SSF56112">
    <property type="entry name" value="Protein kinase-like (PK-like)"/>
    <property type="match status" value="1"/>
</dbReference>
<feature type="compositionally biased region" description="Basic and acidic residues" evidence="11">
    <location>
        <begin position="542"/>
        <end position="551"/>
    </location>
</feature>
<keyword evidence="3" id="KW-0723">Serine/threonine-protein kinase</keyword>
<evidence type="ECO:0000313" key="15">
    <source>
        <dbReference type="Proteomes" id="UP000007110"/>
    </source>
</evidence>
<dbReference type="GeneID" id="578013"/>
<dbReference type="CDD" id="cd14095">
    <property type="entry name" value="STKc_DCKL"/>
    <property type="match status" value="1"/>
</dbReference>
<dbReference type="Pfam" id="PF00069">
    <property type="entry name" value="Pkinase"/>
    <property type="match status" value="1"/>
</dbReference>
<dbReference type="Proteomes" id="UP000007110">
    <property type="component" value="Unassembled WGS sequence"/>
</dbReference>
<feature type="compositionally biased region" description="Basic and acidic residues" evidence="11">
    <location>
        <begin position="397"/>
        <end position="410"/>
    </location>
</feature>
<dbReference type="GO" id="GO:0035556">
    <property type="term" value="P:intracellular signal transduction"/>
    <property type="evidence" value="ECO:0007669"/>
    <property type="project" value="InterPro"/>
</dbReference>
<accession>A0A7M7RE12</accession>
<dbReference type="InParanoid" id="A0A7M7RE12"/>
<evidence type="ECO:0000256" key="2">
    <source>
        <dbReference type="ARBA" id="ARBA00012513"/>
    </source>
</evidence>
<dbReference type="Gene3D" id="1.10.510.10">
    <property type="entry name" value="Transferase(Phosphotransferase) domain 1"/>
    <property type="match status" value="1"/>
</dbReference>
<keyword evidence="4" id="KW-0808">Transferase</keyword>
<feature type="binding site" evidence="10">
    <location>
        <position position="813"/>
    </location>
    <ligand>
        <name>ATP</name>
        <dbReference type="ChEBI" id="CHEBI:30616"/>
    </ligand>
</feature>
<feature type="region of interest" description="Disordered" evidence="11">
    <location>
        <begin position="384"/>
        <end position="766"/>
    </location>
</feature>
<evidence type="ECO:0000313" key="14">
    <source>
        <dbReference type="EnsemblMetazoa" id="XP_783298"/>
    </source>
</evidence>
<dbReference type="GO" id="GO:0004674">
    <property type="term" value="F:protein serine/threonine kinase activity"/>
    <property type="evidence" value="ECO:0000318"/>
    <property type="project" value="GO_Central"/>
</dbReference>
<keyword evidence="15" id="KW-1185">Reference proteome</keyword>
<dbReference type="PANTHER" id="PTHR24347">
    <property type="entry name" value="SERINE/THREONINE-PROTEIN KINASE"/>
    <property type="match status" value="1"/>
</dbReference>
<feature type="region of interest" description="Disordered" evidence="11">
    <location>
        <begin position="246"/>
        <end position="265"/>
    </location>
</feature>
<dbReference type="Pfam" id="PF03607">
    <property type="entry name" value="DCX"/>
    <property type="match status" value="2"/>
</dbReference>
<evidence type="ECO:0000256" key="4">
    <source>
        <dbReference type="ARBA" id="ARBA00022679"/>
    </source>
</evidence>
<dbReference type="PROSITE" id="PS00108">
    <property type="entry name" value="PROTEIN_KINASE_ST"/>
    <property type="match status" value="1"/>
</dbReference>
<evidence type="ECO:0000259" key="13">
    <source>
        <dbReference type="PROSITE" id="PS50309"/>
    </source>
</evidence>
<evidence type="ECO:0000256" key="5">
    <source>
        <dbReference type="ARBA" id="ARBA00022741"/>
    </source>
</evidence>
<comment type="similarity">
    <text evidence="1">Belongs to the protein kinase superfamily. CAMK Ser/Thr protein kinase family. CaMK subfamily.</text>
</comment>
<evidence type="ECO:0000256" key="3">
    <source>
        <dbReference type="ARBA" id="ARBA00022527"/>
    </source>
</evidence>
<evidence type="ECO:0000256" key="1">
    <source>
        <dbReference type="ARBA" id="ARBA00005354"/>
    </source>
</evidence>
<organism evidence="14 15">
    <name type="scientific">Strongylocentrotus purpuratus</name>
    <name type="common">Purple sea urchin</name>
    <dbReference type="NCBI Taxonomy" id="7668"/>
    <lineage>
        <taxon>Eukaryota</taxon>
        <taxon>Metazoa</taxon>
        <taxon>Echinodermata</taxon>
        <taxon>Eleutherozoa</taxon>
        <taxon>Echinozoa</taxon>
        <taxon>Echinoidea</taxon>
        <taxon>Euechinoidea</taxon>
        <taxon>Echinacea</taxon>
        <taxon>Camarodonta</taxon>
        <taxon>Echinidea</taxon>
        <taxon>Strongylocentrotidae</taxon>
        <taxon>Strongylocentrotus</taxon>
    </lineage>
</organism>
<dbReference type="RefSeq" id="XP_783298.3">
    <property type="nucleotide sequence ID" value="XM_778205.5"/>
</dbReference>
<dbReference type="FunFam" id="3.30.200.20:FF:000042">
    <property type="entry name" value="Aurora kinase A"/>
    <property type="match status" value="1"/>
</dbReference>
<evidence type="ECO:0000256" key="9">
    <source>
        <dbReference type="ARBA" id="ARBA00048679"/>
    </source>
</evidence>
<keyword evidence="6" id="KW-0418">Kinase</keyword>
<comment type="catalytic activity">
    <reaction evidence="9">
        <text>L-seryl-[protein] + ATP = O-phospho-L-seryl-[protein] + ADP + H(+)</text>
        <dbReference type="Rhea" id="RHEA:17989"/>
        <dbReference type="Rhea" id="RHEA-COMP:9863"/>
        <dbReference type="Rhea" id="RHEA-COMP:11604"/>
        <dbReference type="ChEBI" id="CHEBI:15378"/>
        <dbReference type="ChEBI" id="CHEBI:29999"/>
        <dbReference type="ChEBI" id="CHEBI:30616"/>
        <dbReference type="ChEBI" id="CHEBI:83421"/>
        <dbReference type="ChEBI" id="CHEBI:456216"/>
        <dbReference type="EC" id="2.7.11.1"/>
    </reaction>
</comment>
<dbReference type="SUPFAM" id="SSF89837">
    <property type="entry name" value="Doublecortin (DC)"/>
    <property type="match status" value="2"/>
</dbReference>
<dbReference type="InterPro" id="IPR000719">
    <property type="entry name" value="Prot_kinase_dom"/>
</dbReference>
<evidence type="ECO:0000259" key="12">
    <source>
        <dbReference type="PROSITE" id="PS50011"/>
    </source>
</evidence>
<evidence type="ECO:0000256" key="8">
    <source>
        <dbReference type="ARBA" id="ARBA00047899"/>
    </source>
</evidence>
<feature type="domain" description="Protein kinase" evidence="12">
    <location>
        <begin position="784"/>
        <end position="1041"/>
    </location>
</feature>
<comment type="catalytic activity">
    <reaction evidence="8">
        <text>L-threonyl-[protein] + ATP = O-phospho-L-threonyl-[protein] + ADP + H(+)</text>
        <dbReference type="Rhea" id="RHEA:46608"/>
        <dbReference type="Rhea" id="RHEA-COMP:11060"/>
        <dbReference type="Rhea" id="RHEA-COMP:11605"/>
        <dbReference type="ChEBI" id="CHEBI:15378"/>
        <dbReference type="ChEBI" id="CHEBI:30013"/>
        <dbReference type="ChEBI" id="CHEBI:30616"/>
        <dbReference type="ChEBI" id="CHEBI:61977"/>
        <dbReference type="ChEBI" id="CHEBI:456216"/>
        <dbReference type="EC" id="2.7.11.1"/>
    </reaction>
</comment>
<dbReference type="EC" id="2.7.11.1" evidence="2"/>
<dbReference type="GO" id="GO:0005634">
    <property type="term" value="C:nucleus"/>
    <property type="evidence" value="ECO:0000318"/>
    <property type="project" value="GO_Central"/>
</dbReference>
<proteinExistence type="inferred from homology"/>
<dbReference type="GO" id="GO:0005737">
    <property type="term" value="C:cytoplasm"/>
    <property type="evidence" value="ECO:0000318"/>
    <property type="project" value="GO_Central"/>
</dbReference>
<dbReference type="OMA" id="VRAQKKW"/>
<evidence type="ECO:0000256" key="10">
    <source>
        <dbReference type="PROSITE-ProRule" id="PRU10141"/>
    </source>
</evidence>
<feature type="compositionally biased region" description="Basic and acidic residues" evidence="11">
    <location>
        <begin position="419"/>
        <end position="434"/>
    </location>
</feature>
<evidence type="ECO:0000256" key="11">
    <source>
        <dbReference type="SAM" id="MobiDB-lite"/>
    </source>
</evidence>
<keyword evidence="7 10" id="KW-0067">ATP-binding</keyword>
<name>A0A7M7RE12_STRPU</name>
<dbReference type="EnsemblMetazoa" id="XM_778205">
    <property type="protein sequence ID" value="XP_783298"/>
    <property type="gene ID" value="LOC578013"/>
</dbReference>
<sequence length="1080" mass="124563">MTKPRQPRPLNGWMASSSGHDTLLQYPLPSSAIRARKSKRRPPHTDPPTAMATSLSPRSVHNNRVSSLSMPLNMLSPRSIQPSLISPRTMAAASQQLHDLTHEQYQERRRPRQIIFFRNGDRFFKGKKMLITPHRYTSFEDLLSELTRDMKLPYGVRQIFTPDGTKVRDIEELKNGESYVCASFERLKKIKYKSSTAFPSWNTGGQRRDPKSDAHLYTHIPVGLSYPTEGKYAEMYGRTTFGSGHTGPGSFAHNRGKPGASLDGDSKALGILHSDRSPIKPRVVKIVKTGPKPRKMVSLLINKRSVQSYEQLIQDVSDAFGMPKYKNNRVRKLYTLKGKEVKSLVDFYRDKEGVFIASPSRSSLTDDAILDIYEELFPDNPYAQTIRKRKGKRKDGTKHDSGISDEEVKVGKNKRDKNKLKDSDSRLHDSRESDLTTDESNLNPKDNERKRDEELERRRKELEERMQGDIKKRESDLQQREEELRLKEEDLKRKEQGDRERKDREREEELAKKEAELRVKEEELKRREREEGQKLQELLEADSQHKIEGARLKAQAQTEREAREAAERRAADEASRREESERKAKVEIERRNRDEEDLKRKEEAERRARLEAEMNVKEKEARRASAERRARDEGEKRLQQEQKLKEKEEAEREAREAERLAREEAQSRAMSEKQARDEAERIAEEALRYKEGQEEERRKREDAERLAQLEADLRKERGRRADEDSNHKKDSEGSPSPSGSPRDANDNIDYKKDEGDTPTPEPPKERFIHQPRTLVKKSDILVKYDIGAKIGDGNFADVHEATQKKTGDEFALKVIEKAKVKNKEHMVENEIAIMKHVRHPNIVRLYEEYETRGHIYLVMEYVTGGDLFDAITESVKFTERDAALMVTDLAKALKYLHDLNVVHRDLKPENLLVNKSESGEITLKLADFGLAMEVKEPIYTVCGTPTYVAPEILGEKGYGLEVDMWAIGVITYILLCGFPPFRSPDRDQEELFELIQEGAFSFVAPYWDNISSAAKDLINHLLVVNKEKRYTAGQVLKHPWVTSEGAAGKQINLQREVSMNLEKNFKDRRSAKRKPIAPKN</sequence>
<dbReference type="InterPro" id="IPR008271">
    <property type="entry name" value="Ser/Thr_kinase_AS"/>
</dbReference>
<dbReference type="OrthoDB" id="1738954at2759"/>
<feature type="compositionally biased region" description="Basic and acidic residues" evidence="11">
    <location>
        <begin position="445"/>
        <end position="534"/>
    </location>
</feature>
<feature type="compositionally biased region" description="Basic residues" evidence="11">
    <location>
        <begin position="386"/>
        <end position="396"/>
    </location>
</feature>
<feature type="domain" description="Doublecortin" evidence="13">
    <location>
        <begin position="112"/>
        <end position="193"/>
    </location>
</feature>
<dbReference type="FunFam" id="1.10.510.10:FF:000066">
    <property type="entry name" value="Serine/threonine-protein kinase DCLK1 isoform 2"/>
    <property type="match status" value="1"/>
</dbReference>
<dbReference type="PROSITE" id="PS00107">
    <property type="entry name" value="PROTEIN_KINASE_ATP"/>
    <property type="match status" value="1"/>
</dbReference>
<protein>
    <recommendedName>
        <fullName evidence="2">non-specific serine/threonine protein kinase</fullName>
        <ecNumber evidence="2">2.7.11.1</ecNumber>
    </recommendedName>
</protein>
<feature type="region of interest" description="Disordered" evidence="11">
    <location>
        <begin position="1"/>
        <end position="63"/>
    </location>
</feature>
<dbReference type="AlphaFoldDB" id="A0A7M7RE12"/>
<dbReference type="InterPro" id="IPR011009">
    <property type="entry name" value="Kinase-like_dom_sf"/>
</dbReference>
<dbReference type="Gene3D" id="3.10.20.230">
    <property type="entry name" value="Doublecortin domain"/>
    <property type="match status" value="2"/>
</dbReference>